<organism evidence="2">
    <name type="scientific">marine sediment metagenome</name>
    <dbReference type="NCBI Taxonomy" id="412755"/>
    <lineage>
        <taxon>unclassified sequences</taxon>
        <taxon>metagenomes</taxon>
        <taxon>ecological metagenomes</taxon>
    </lineage>
</organism>
<sequence>MSKQSTNIQKAIRDDLQNKIRFKFSKNGCYKYFSHLDIISILSRAVRRARIRVKYSEGFNPRPKMSFGPPTPLGIESHAEYGDIV</sequence>
<name>X1J921_9ZZZZ</name>
<dbReference type="EMBL" id="BARU01046534">
    <property type="protein sequence ID" value="GAH91211.1"/>
    <property type="molecule type" value="Genomic_DNA"/>
</dbReference>
<proteinExistence type="predicted"/>
<dbReference type="Pfam" id="PF10105">
    <property type="entry name" value="DUF2344"/>
    <property type="match status" value="1"/>
</dbReference>
<reference evidence="2" key="1">
    <citation type="journal article" date="2014" name="Front. Microbiol.">
        <title>High frequency of phylogenetically diverse reductive dehalogenase-homologous genes in deep subseafloor sedimentary metagenomes.</title>
        <authorList>
            <person name="Kawai M."/>
            <person name="Futagami T."/>
            <person name="Toyoda A."/>
            <person name="Takaki Y."/>
            <person name="Nishi S."/>
            <person name="Hori S."/>
            <person name="Arai W."/>
            <person name="Tsubouchi T."/>
            <person name="Morono Y."/>
            <person name="Uchiyama I."/>
            <person name="Ito T."/>
            <person name="Fujiyama A."/>
            <person name="Inagaki F."/>
            <person name="Takami H."/>
        </authorList>
    </citation>
    <scope>NUCLEOTIDE SEQUENCE</scope>
    <source>
        <strain evidence="2">Expedition CK06-06</strain>
    </source>
</reference>
<protein>
    <recommendedName>
        <fullName evidence="1">DUF2344 domain-containing protein</fullName>
    </recommendedName>
</protein>
<dbReference type="InterPro" id="IPR018768">
    <property type="entry name" value="DUF2344"/>
</dbReference>
<comment type="caution">
    <text evidence="2">The sequence shown here is derived from an EMBL/GenBank/DDBJ whole genome shotgun (WGS) entry which is preliminary data.</text>
</comment>
<dbReference type="AlphaFoldDB" id="X1J921"/>
<dbReference type="NCBIfam" id="TIGR03936">
    <property type="entry name" value="sam_1_link_chp"/>
    <property type="match status" value="1"/>
</dbReference>
<feature type="domain" description="DUF2344" evidence="1">
    <location>
        <begin position="19"/>
        <end position="84"/>
    </location>
</feature>
<accession>X1J921</accession>
<feature type="non-terminal residue" evidence="2">
    <location>
        <position position="85"/>
    </location>
</feature>
<evidence type="ECO:0000259" key="1">
    <source>
        <dbReference type="Pfam" id="PF10105"/>
    </source>
</evidence>
<evidence type="ECO:0000313" key="2">
    <source>
        <dbReference type="EMBL" id="GAH91211.1"/>
    </source>
</evidence>
<gene>
    <name evidence="2" type="ORF">S03H2_70154</name>
</gene>